<protein>
    <submittedName>
        <fullName evidence="1">Uncharacterized protein</fullName>
    </submittedName>
</protein>
<dbReference type="EMBL" id="CAADFN010000079">
    <property type="protein sequence ID" value="VFK20836.1"/>
    <property type="molecule type" value="Genomic_DNA"/>
</dbReference>
<organism evidence="1">
    <name type="scientific">Candidatus Kentrum sp. LFY</name>
    <dbReference type="NCBI Taxonomy" id="2126342"/>
    <lineage>
        <taxon>Bacteria</taxon>
        <taxon>Pseudomonadati</taxon>
        <taxon>Pseudomonadota</taxon>
        <taxon>Gammaproteobacteria</taxon>
        <taxon>Candidatus Kentrum</taxon>
    </lineage>
</organism>
<sequence length="57" mass="6843">MFMHRLIIPSLMLRIGKETPWRGRLRVIVVLRVRGKVHHLQLKLLRVELLMLFESLV</sequence>
<reference evidence="1" key="1">
    <citation type="submission" date="2019-02" db="EMBL/GenBank/DDBJ databases">
        <authorList>
            <person name="Gruber-Vodicka R. H."/>
            <person name="Seah K. B. B."/>
        </authorList>
    </citation>
    <scope>NUCLEOTIDE SEQUENCE</scope>
    <source>
        <strain evidence="1">BECK_BY7</strain>
    </source>
</reference>
<gene>
    <name evidence="1" type="ORF">BECKLFY1418C_GA0070996_107920</name>
</gene>
<proteinExistence type="predicted"/>
<accession>A0A450WUT7</accession>
<name>A0A450WUT7_9GAMM</name>
<dbReference type="AlphaFoldDB" id="A0A450WUT7"/>
<evidence type="ECO:0000313" key="1">
    <source>
        <dbReference type="EMBL" id="VFK20836.1"/>
    </source>
</evidence>